<protein>
    <submittedName>
        <fullName evidence="2">Uncharacterized protein</fullName>
    </submittedName>
</protein>
<feature type="region of interest" description="Disordered" evidence="1">
    <location>
        <begin position="1"/>
        <end position="68"/>
    </location>
</feature>
<proteinExistence type="predicted"/>
<evidence type="ECO:0000313" key="2">
    <source>
        <dbReference type="EMBL" id="CAD7263691.1"/>
    </source>
</evidence>
<dbReference type="AlphaFoldDB" id="A0A7R9AZU8"/>
<feature type="compositionally biased region" description="Polar residues" evidence="1">
    <location>
        <begin position="48"/>
        <end position="68"/>
    </location>
</feature>
<accession>A0A7R9AZU8</accession>
<evidence type="ECO:0000256" key="1">
    <source>
        <dbReference type="SAM" id="MobiDB-lite"/>
    </source>
</evidence>
<sequence>MEENHPSKAETQPPPVISVQPSPPPDNNSTMVDSSGGRERAPSLDPTIMTSHPEITTQRDPQWKNSFR</sequence>
<feature type="compositionally biased region" description="Pro residues" evidence="1">
    <location>
        <begin position="12"/>
        <end position="26"/>
    </location>
</feature>
<name>A0A7R9AZU8_TIMSH</name>
<reference evidence="2" key="1">
    <citation type="submission" date="2020-11" db="EMBL/GenBank/DDBJ databases">
        <authorList>
            <person name="Tran Van P."/>
        </authorList>
    </citation>
    <scope>NUCLEOTIDE SEQUENCE</scope>
</reference>
<gene>
    <name evidence="2" type="ORF">TSIB3V08_LOCUS7762</name>
</gene>
<dbReference type="EMBL" id="OC003774">
    <property type="protein sequence ID" value="CAD7263691.1"/>
    <property type="molecule type" value="Genomic_DNA"/>
</dbReference>
<organism evidence="2">
    <name type="scientific">Timema shepardi</name>
    <name type="common">Walking stick</name>
    <dbReference type="NCBI Taxonomy" id="629360"/>
    <lineage>
        <taxon>Eukaryota</taxon>
        <taxon>Metazoa</taxon>
        <taxon>Ecdysozoa</taxon>
        <taxon>Arthropoda</taxon>
        <taxon>Hexapoda</taxon>
        <taxon>Insecta</taxon>
        <taxon>Pterygota</taxon>
        <taxon>Neoptera</taxon>
        <taxon>Polyneoptera</taxon>
        <taxon>Phasmatodea</taxon>
        <taxon>Timematodea</taxon>
        <taxon>Timematoidea</taxon>
        <taxon>Timematidae</taxon>
        <taxon>Timema</taxon>
    </lineage>
</organism>